<dbReference type="SUPFAM" id="SSF48452">
    <property type="entry name" value="TPR-like"/>
    <property type="match status" value="1"/>
</dbReference>
<dbReference type="Proteomes" id="UP001221217">
    <property type="component" value="Unassembled WGS sequence"/>
</dbReference>
<proteinExistence type="predicted"/>
<protein>
    <submittedName>
        <fullName evidence="1">Uncharacterized protein</fullName>
    </submittedName>
</protein>
<dbReference type="AlphaFoldDB" id="A0AAJ1IHE0"/>
<sequence>MSEKYDELLKNIPSEGFIKLSSDQPTALSGADKAALIRKGNAFFNDGEYEKARRIFITTGYTDGLIRLGDWYLDQNEPLEAITMYWKAPAPDKVESWAGQAACVVAKWLGE</sequence>
<organism evidence="1 2">
    <name type="scientific">Candidatus Thalassospirochaeta sargassi</name>
    <dbReference type="NCBI Taxonomy" id="3119039"/>
    <lineage>
        <taxon>Bacteria</taxon>
        <taxon>Pseudomonadati</taxon>
        <taxon>Spirochaetota</taxon>
        <taxon>Spirochaetia</taxon>
        <taxon>Spirochaetales</taxon>
        <taxon>Spirochaetaceae</taxon>
        <taxon>Candidatus Thalassospirochaeta</taxon>
    </lineage>
</organism>
<reference evidence="1 2" key="1">
    <citation type="submission" date="2022-12" db="EMBL/GenBank/DDBJ databases">
        <title>Metagenome assembled genome from gulf of manar.</title>
        <authorList>
            <person name="Kohli P."/>
            <person name="Pk S."/>
            <person name="Venkata Ramana C."/>
            <person name="Sasikala C."/>
        </authorList>
    </citation>
    <scope>NUCLEOTIDE SEQUENCE [LARGE SCALE GENOMIC DNA]</scope>
    <source>
        <strain evidence="1">JB008</strain>
    </source>
</reference>
<evidence type="ECO:0000313" key="2">
    <source>
        <dbReference type="Proteomes" id="UP001221217"/>
    </source>
</evidence>
<accession>A0AAJ1IHE0</accession>
<gene>
    <name evidence="1" type="ORF">PQJ61_15765</name>
</gene>
<dbReference type="InterPro" id="IPR011990">
    <property type="entry name" value="TPR-like_helical_dom_sf"/>
</dbReference>
<comment type="caution">
    <text evidence="1">The sequence shown here is derived from an EMBL/GenBank/DDBJ whole genome shotgun (WGS) entry which is preliminary data.</text>
</comment>
<name>A0AAJ1IHE0_9SPIO</name>
<dbReference type="EMBL" id="JAQQAL010000042">
    <property type="protein sequence ID" value="MDC7228219.1"/>
    <property type="molecule type" value="Genomic_DNA"/>
</dbReference>
<evidence type="ECO:0000313" key="1">
    <source>
        <dbReference type="EMBL" id="MDC7228219.1"/>
    </source>
</evidence>